<proteinExistence type="predicted"/>
<dbReference type="InterPro" id="IPR002104">
    <property type="entry name" value="Integrase_catalytic"/>
</dbReference>
<name>A0AAW5LHU5_MAMSC</name>
<dbReference type="GO" id="GO:0015074">
    <property type="term" value="P:DNA integration"/>
    <property type="evidence" value="ECO:0007669"/>
    <property type="project" value="InterPro"/>
</dbReference>
<dbReference type="Proteomes" id="UP001204068">
    <property type="component" value="Unassembled WGS sequence"/>
</dbReference>
<gene>
    <name evidence="2" type="ORF">NQ032_04475</name>
</gene>
<accession>A0AAW5LHU5</accession>
<dbReference type="Pfam" id="PF00589">
    <property type="entry name" value="Phage_integrase"/>
    <property type="match status" value="1"/>
</dbReference>
<comment type="caution">
    <text evidence="2">The sequence shown here is derived from an EMBL/GenBank/DDBJ whole genome shotgun (WGS) entry which is preliminary data.</text>
</comment>
<dbReference type="CDD" id="cd00397">
    <property type="entry name" value="DNA_BRE_C"/>
    <property type="match status" value="1"/>
</dbReference>
<dbReference type="InterPro" id="IPR050090">
    <property type="entry name" value="Tyrosine_recombinase_XerCD"/>
</dbReference>
<dbReference type="GO" id="GO:0003677">
    <property type="term" value="F:DNA binding"/>
    <property type="evidence" value="ECO:0007669"/>
    <property type="project" value="InterPro"/>
</dbReference>
<dbReference type="PANTHER" id="PTHR30349:SF64">
    <property type="entry name" value="PROPHAGE INTEGRASE INTD-RELATED"/>
    <property type="match status" value="1"/>
</dbReference>
<evidence type="ECO:0000313" key="3">
    <source>
        <dbReference type="Proteomes" id="UP001204068"/>
    </source>
</evidence>
<dbReference type="PROSITE" id="PS51898">
    <property type="entry name" value="TYR_RECOMBINASE"/>
    <property type="match status" value="1"/>
</dbReference>
<dbReference type="RefSeq" id="WP_218696714.1">
    <property type="nucleotide sequence ID" value="NZ_CP077960.1"/>
</dbReference>
<feature type="domain" description="Tyr recombinase" evidence="1">
    <location>
        <begin position="1"/>
        <end position="127"/>
    </location>
</feature>
<dbReference type="GO" id="GO:0006310">
    <property type="term" value="P:DNA recombination"/>
    <property type="evidence" value="ECO:0007669"/>
    <property type="project" value="InterPro"/>
</dbReference>
<protein>
    <submittedName>
        <fullName evidence="2">Site-specific integrase</fullName>
    </submittedName>
</protein>
<dbReference type="AlphaFoldDB" id="A0AAW5LHU5"/>
<sequence>MSSLLLLIIMVTGARFTEIQKMKRDDFNLPNNQVHIPGTNTQTSDRLISMDHKTLSRVKNFINSRPHDINGYVFSEHGTLITNNAVNKALKRACKQLNIKEITAHSLRHSFCSVFLKGVQYIIFLND</sequence>
<dbReference type="EMBL" id="JANILD010000001">
    <property type="protein sequence ID" value="MCQ9302876.1"/>
    <property type="molecule type" value="Genomic_DNA"/>
</dbReference>
<evidence type="ECO:0000259" key="1">
    <source>
        <dbReference type="PROSITE" id="PS51898"/>
    </source>
</evidence>
<dbReference type="PANTHER" id="PTHR30349">
    <property type="entry name" value="PHAGE INTEGRASE-RELATED"/>
    <property type="match status" value="1"/>
</dbReference>
<organism evidence="2 3">
    <name type="scientific">Mammaliicoccus sciuri</name>
    <name type="common">Staphylococcus sciuri</name>
    <dbReference type="NCBI Taxonomy" id="1296"/>
    <lineage>
        <taxon>Bacteria</taxon>
        <taxon>Bacillati</taxon>
        <taxon>Bacillota</taxon>
        <taxon>Bacilli</taxon>
        <taxon>Bacillales</taxon>
        <taxon>Staphylococcaceae</taxon>
        <taxon>Mammaliicoccus</taxon>
    </lineage>
</organism>
<evidence type="ECO:0000313" key="2">
    <source>
        <dbReference type="EMBL" id="MCQ9302876.1"/>
    </source>
</evidence>
<reference evidence="2" key="1">
    <citation type="submission" date="2022-07" db="EMBL/GenBank/DDBJ databases">
        <title>Bacterial species isolated from the porcine tonsil microbiota.</title>
        <authorList>
            <person name="Oliveira I.M.F."/>
        </authorList>
    </citation>
    <scope>NUCLEOTIDE SEQUENCE</scope>
    <source>
        <strain evidence="2">8QC2O2</strain>
    </source>
</reference>